<sequence length="250" mass="27084">MRQPPTHTPPAGPTADGADTDAAVDSADMADAAVEREARPDGVYRALLRSIIAGEAAPGSRLKERELSERFEVSRIPVRQALQRLESEGFVVAEPRRGAVVRPMTRHDVEELFDARLCIEPFATRQAALRLSAGIEAADSLVESLASAQTQFAGGDEAEGISSNLRFHAEIVRLSGNSLLVRSLQPMLGRMEWIFRLTHGAREGDQAGEHRQLYDALVQGKAELAAAQAYAHIELGRAPTLAALAPYLTR</sequence>
<dbReference type="Gene3D" id="1.20.120.530">
    <property type="entry name" value="GntR ligand-binding domain-like"/>
    <property type="match status" value="1"/>
</dbReference>
<keyword evidence="3" id="KW-0804">Transcription</keyword>
<proteinExistence type="predicted"/>
<dbReference type="AlphaFoldDB" id="A0A1H1XFR1"/>
<dbReference type="InterPro" id="IPR011711">
    <property type="entry name" value="GntR_C"/>
</dbReference>
<keyword evidence="7" id="KW-1185">Reference proteome</keyword>
<dbReference type="SMART" id="SM00345">
    <property type="entry name" value="HTH_GNTR"/>
    <property type="match status" value="1"/>
</dbReference>
<evidence type="ECO:0000256" key="4">
    <source>
        <dbReference type="SAM" id="MobiDB-lite"/>
    </source>
</evidence>
<name>A0A1H1XFR1_9MICO</name>
<dbReference type="Gene3D" id="1.10.10.10">
    <property type="entry name" value="Winged helix-like DNA-binding domain superfamily/Winged helix DNA-binding domain"/>
    <property type="match status" value="1"/>
</dbReference>
<dbReference type="SMART" id="SM00895">
    <property type="entry name" value="FCD"/>
    <property type="match status" value="1"/>
</dbReference>
<accession>A0A1H1XFR1</accession>
<feature type="region of interest" description="Disordered" evidence="4">
    <location>
        <begin position="1"/>
        <end position="22"/>
    </location>
</feature>
<dbReference type="STRING" id="412690.SAMN04489834_2782"/>
<keyword evidence="2 6" id="KW-0238">DNA-binding</keyword>
<evidence type="ECO:0000313" key="7">
    <source>
        <dbReference type="Proteomes" id="UP000181956"/>
    </source>
</evidence>
<protein>
    <submittedName>
        <fullName evidence="6">DNA-binding transcriptional regulator, GntR family</fullName>
    </submittedName>
</protein>
<gene>
    <name evidence="6" type="ORF">SAMN04489834_2782</name>
</gene>
<dbReference type="PROSITE" id="PS50949">
    <property type="entry name" value="HTH_GNTR"/>
    <property type="match status" value="1"/>
</dbReference>
<dbReference type="InterPro" id="IPR036388">
    <property type="entry name" value="WH-like_DNA-bd_sf"/>
</dbReference>
<dbReference type="Pfam" id="PF00392">
    <property type="entry name" value="GntR"/>
    <property type="match status" value="1"/>
</dbReference>
<dbReference type="SUPFAM" id="SSF46785">
    <property type="entry name" value="Winged helix' DNA-binding domain"/>
    <property type="match status" value="1"/>
</dbReference>
<evidence type="ECO:0000256" key="3">
    <source>
        <dbReference type="ARBA" id="ARBA00023163"/>
    </source>
</evidence>
<dbReference type="Pfam" id="PF07729">
    <property type="entry name" value="FCD"/>
    <property type="match status" value="1"/>
</dbReference>
<organism evidence="6 7">
    <name type="scientific">Microterricola viridarii</name>
    <dbReference type="NCBI Taxonomy" id="412690"/>
    <lineage>
        <taxon>Bacteria</taxon>
        <taxon>Bacillati</taxon>
        <taxon>Actinomycetota</taxon>
        <taxon>Actinomycetes</taxon>
        <taxon>Micrococcales</taxon>
        <taxon>Microbacteriaceae</taxon>
        <taxon>Microterricola</taxon>
    </lineage>
</organism>
<evidence type="ECO:0000313" key="6">
    <source>
        <dbReference type="EMBL" id="SDT08068.1"/>
    </source>
</evidence>
<evidence type="ECO:0000259" key="5">
    <source>
        <dbReference type="PROSITE" id="PS50949"/>
    </source>
</evidence>
<feature type="domain" description="HTH gntR-type" evidence="5">
    <location>
        <begin position="37"/>
        <end position="104"/>
    </location>
</feature>
<dbReference type="EMBL" id="LT629742">
    <property type="protein sequence ID" value="SDT08068.1"/>
    <property type="molecule type" value="Genomic_DNA"/>
</dbReference>
<keyword evidence="1" id="KW-0805">Transcription regulation</keyword>
<dbReference type="CDD" id="cd07377">
    <property type="entry name" value="WHTH_GntR"/>
    <property type="match status" value="1"/>
</dbReference>
<dbReference type="PRINTS" id="PR00035">
    <property type="entry name" value="HTHGNTR"/>
</dbReference>
<dbReference type="InterPro" id="IPR036390">
    <property type="entry name" value="WH_DNA-bd_sf"/>
</dbReference>
<dbReference type="SUPFAM" id="SSF48008">
    <property type="entry name" value="GntR ligand-binding domain-like"/>
    <property type="match status" value="1"/>
</dbReference>
<feature type="compositionally biased region" description="Pro residues" evidence="4">
    <location>
        <begin position="1"/>
        <end position="12"/>
    </location>
</feature>
<reference evidence="7" key="1">
    <citation type="submission" date="2016-10" db="EMBL/GenBank/DDBJ databases">
        <authorList>
            <person name="Varghese N."/>
            <person name="Submissions S."/>
        </authorList>
    </citation>
    <scope>NUCLEOTIDE SEQUENCE [LARGE SCALE GENOMIC DNA]</scope>
    <source>
        <strain evidence="7">DSM 21772</strain>
    </source>
</reference>
<dbReference type="RefSeq" id="WP_231919186.1">
    <property type="nucleotide sequence ID" value="NZ_LT629742.1"/>
</dbReference>
<feature type="compositionally biased region" description="Low complexity" evidence="4">
    <location>
        <begin position="13"/>
        <end position="22"/>
    </location>
</feature>
<dbReference type="GO" id="GO:0003700">
    <property type="term" value="F:DNA-binding transcription factor activity"/>
    <property type="evidence" value="ECO:0007669"/>
    <property type="project" value="InterPro"/>
</dbReference>
<evidence type="ECO:0000256" key="2">
    <source>
        <dbReference type="ARBA" id="ARBA00023125"/>
    </source>
</evidence>
<dbReference type="InterPro" id="IPR000524">
    <property type="entry name" value="Tscrpt_reg_HTH_GntR"/>
</dbReference>
<dbReference type="Proteomes" id="UP000181956">
    <property type="component" value="Chromosome I"/>
</dbReference>
<evidence type="ECO:0000256" key="1">
    <source>
        <dbReference type="ARBA" id="ARBA00023015"/>
    </source>
</evidence>
<dbReference type="GO" id="GO:0003677">
    <property type="term" value="F:DNA binding"/>
    <property type="evidence" value="ECO:0007669"/>
    <property type="project" value="UniProtKB-KW"/>
</dbReference>
<dbReference type="InterPro" id="IPR008920">
    <property type="entry name" value="TF_FadR/GntR_C"/>
</dbReference>
<dbReference type="PANTHER" id="PTHR43537">
    <property type="entry name" value="TRANSCRIPTIONAL REGULATOR, GNTR FAMILY"/>
    <property type="match status" value="1"/>
</dbReference>
<dbReference type="PANTHER" id="PTHR43537:SF24">
    <property type="entry name" value="GLUCONATE OPERON TRANSCRIPTIONAL REPRESSOR"/>
    <property type="match status" value="1"/>
</dbReference>